<sequence>MKELNNNKCIWLILLFLAPFFGLVKAQTCDPNILKALSETRVTYFDKITKGEKATITIKYPLIGTTYTVTDNDGNSKSFTYTSGTQEFVDLEIDSPVNAVRRYSLKAEKDGCSFQTGFNYTITPETDVKLAIRVEQEWCGTSGAIRFKVVGTGVNNANYNFYLRKYNESYDYSTAKAHTGAISLAAGKYYVIAKRKSGSWTEPAESSEIEIKNDVKTIAFTASQIPKICGATSLGIRVDINQDQWGNHAANYPVYYTLYQSDGVTPVRPDTERQTSNIFTGLTAGNYVVKVENFCGANPIPQPISITDESFAFTHLYAPISGKEFNCTKAQFDALYLYGTGIKKAVDSDAFNYPLTVKFTFTDPDGAVYTPTYVINNKTDLDTYLPKYYYGEALVVTSNFQEFNLPNKSGTWKVKADITMCGNTTSLAEVTSVLYNPIENAMVEVANDGTSPTACHTTQLRLRYKHRRDNSATLNTYLVIEQGPTRPSTDLFNYAGAGFSLMPATHSNPLLRGKYAKRILFSSWDFQTVVIPDYLRNGDTFNFRLVDDECDPTRYADLDPVTVTVPPTAVGVDIEVIASCEGATNATAPNGSIRITRINGAAVKKIEIIEYTDTANVVHTSGTIGGTSLSLPYTLTDNNRADENNWYVRDLPKGKYKLRITDVCNNITIPNHVPQIAGQTYNLSFAPGCEPVVQGSITLGGTEDWRYNQSEFVIQHYKEDDQVWEEWAYAGLPYNTPINRKTTDEGLGKVGKFRIVRRIKNLENGYECQKVIEEREFAGELRGIEVVGFGCDDKKYHVILTPEGGTAPFTYKLVHKLPAGSTTPDTSVARTQTGDQFFINLDGSNTNNAYKFAITDACGKTVEKELTIANIQRPQIIPQPKRTYYCTGQEVKLTITDLGSNVQVEWYREDNPSATLATGFSYTIPSLTTTDFAKKYKVRIKIPSQHAIETCVTDKVQAFQFQQLSVTIASLNPNNGEILKCITGPTVFDVESLFNIPNSHLAANLPTGATVRIREASGVIAVPNNHKINLRPRNGGQKPLGMGSYTFYYEVLSPCGEVITHQEAKLTVKELVDFQPKTTIKVCNANVTLDEIKQEIIKGSPKVTALQPDFTWYATESNARARTSPLVGSTSLSTPNGSSQDYWLRLTKNGYCTPEEPIKVTIKGETGVTVKNLGDVGCQLTTIASLKALIDPSDAANVLIYRRGTTVPLADDALIDNNEQYDYAKNIYQCVTAPQQVNFTFTPRTTAKNEQVDVCFYIGYYGLRTTLTQIKTKLQERYPTGATFKFYSAPEAIPANEYTSNREFIQSELFYFTVQEAGKCVSLPFSVRPGQNEMTQVETKTVTICEEITVGELITKMQTDFGYSNVKIHQGRGTGNMSDNTFVDWNNAIYFSAEAAGKCRSTKVPLIIKRKTNVTVATPKTFEVCKAVGQQPKVSDLKTVVGNDARIFVRDNSNRWVLQGDNDNVYEANSYFYTIEEAGKCPSEKTALVVRITRKTPTPLAPTAGTFCTGATIADLKDYIDNTPQNVGTLRIYANNTDTTPITNTTALTNNTTYYFSLQDTDPTKCESDRRALLVTLVAKPTVNATYTYCAGTKLETLWDDIDTNDSDRSLKFYETATSTTALARNAVLRAGNYYVAESSTNAALGNCETSRVQLKVVLTKVTAITADLSTTEVKYCKDHTSPAALSVTAEGTGKFTYTWYKAANTTETGTVVRTQANVTANQDTYTPATDTVGTAYYYVVVKSDCGDDKTSQRAKITIQSLPAITTQPATLSKPCKDSTLTLSIAHTGDGTRSVQWYKNTSNSNTGGTAISGETANTFTVPTSTVGTTYYYAVVSSDTGCTPAVSSVAEVIVQSLPAITTQPATLSKPCKDSTLTLSIAHIGDGTRSVQWYKNTSNNNTGGTAISGETANTFTVPTSTVGTTYYYAVVSSDTACTPAVSNVAEVVVTEPTAIDTNLNTTEKKYCKDDTTVLDLLIKAKGTAPFTYKWYKANSATATGTLVRTEANTNNDEDSYTPVVTTIETAYYYVVVSSACGSDVTSARAHITVTENTAIDTDLSTAEVKYCKGETSVSPLLIKAKGTPPFTYQWHKVDAVTLADVIVRTELSTTVAQDTYTPETTTIGTSYYYVEVHSDCGADKISQRAKVTIQDITAKPALTTVNLCQGATVADLKAQLALTLTGTLKVYATVTDPANLADTTVLNAATYYYTTTETSKCESDRQAIVVTLVQRPTPQAAYAYCTGTTVDTLWKTIDANDSDNSIRIYNVATGGTPLTRTDLLSTATYYVAETASNGGVVTCQTTRVATQVTIGSVANPVIATTPATCGVATVAKVTNRALGISYTITDSTNTTVAGTSVAADGTIGGITAAGTYKIKATQGTCTSGEVTFTIANALPVPATPTVAVAPPTCTLMSAAKVSNYTDYTHGETFVITDSNGTVVGTVNSTGNITGLTTAGTYTLTIKRGTCSAAAVDFDIADKLPTPAKPVVTLTPASCTSPTVAKITNYAPGQTYWNGSTQLTVNTSTHEIIGLAAGTYTITAKSTNNCESVASASFVIKAKQAATTTTNPTGATYVKGATATPLTVTATGEGTLRYQWFEANSATATGTAVGSNSPSYTPSTATVGSKFYYVEVTGSCGTVKSAVAEIKVTAPATTIEANNDPNTSVAKGGEVDVLSNDKVNGNPATPASVDITIPNDGGLTGVGVNPITGKIKVPINARPATYTITYQICVKGATSPCATAKAIITVTPDPTPTIEANDDADKTVRQGEEVEVLSNDKVNGNPATPATVDITIPNDGGLTGVGVNTVTGKIKIPTNARPATYTITYQICVKGATSPCDTAKVKITVATPTRAIKAIDDNFGKIPNALDYTTVATVFSSGVDTMEGVIGNLSPERDVILTPGAQPHANITMNANGSITIKRGTPKGTYSYEYTICQKDVPTNCDRAKVTFEVVEAHILAKDDGVWEVGTEGALTPSVLNNDILGEKVGISFSKVTITKTNGKPVIDDTKMVMNEDGRISVKKGIPEDTYTYYYTITEKANIANSSSAVVTIKVVKFSAQDDEFELINDKTKENKTKSVLENDELNKKKNLSPVDDVILTKGEAKDGERKPTTALTMNDDGTITIAPNTPDGVYTYTYTICKKSAPTECKSAEAVIKLLPTLVAEDDDFSGNPINPLVREGIAGNVLDNDRYASGKALEHKDKVVIKMLDNQNSRVHIEPNGDVVIPQGAPAGEYTLTYNLCMKDHPTICDEAKVKIVILEDKPLVIHNGISANADGQNDGFTIENIEGYPKNNLKIFNRWGVLVYEKDGYTNSEPFDGNSNGRATINAGSKLPQGTYYYILEYQDTAEQTHTEKGWLYLKY</sequence>
<evidence type="ECO:0000313" key="2">
    <source>
        <dbReference type="Proteomes" id="UP001311730"/>
    </source>
</evidence>
<dbReference type="Gene3D" id="2.60.40.2700">
    <property type="match status" value="2"/>
</dbReference>
<dbReference type="Proteomes" id="UP001311730">
    <property type="component" value="Unassembled WGS sequence"/>
</dbReference>
<dbReference type="InterPro" id="IPR026341">
    <property type="entry name" value="T9SS_type_B"/>
</dbReference>
<dbReference type="RefSeq" id="WP_323982353.1">
    <property type="nucleotide sequence ID" value="NZ_JAYKBW010000001.1"/>
</dbReference>
<dbReference type="EMBL" id="JAYKBW010000001">
    <property type="protein sequence ID" value="MEB3073830.1"/>
    <property type="molecule type" value="Genomic_DNA"/>
</dbReference>
<accession>A0ABU5Z4H5</accession>
<reference evidence="1 2" key="1">
    <citation type="submission" date="2023-12" db="EMBL/GenBank/DDBJ databases">
        <title>Genomic sequences of Capnocytophaga and Parvimonas strains.</title>
        <authorList>
            <person name="Watt R.M."/>
            <person name="Wang M."/>
            <person name="Yang T."/>
            <person name="Tong W.M."/>
        </authorList>
    </citation>
    <scope>NUCLEOTIDE SEQUENCE [LARGE SCALE GENOMIC DNA]</scope>
    <source>
        <strain evidence="1 2">CCUG 13096</strain>
    </source>
</reference>
<dbReference type="Pfam" id="PF13585">
    <property type="entry name" value="CHU_C"/>
    <property type="match status" value="1"/>
</dbReference>
<protein>
    <submittedName>
        <fullName evidence="1">Gliding motility-associated C-terminal domain-containing protein</fullName>
    </submittedName>
</protein>
<gene>
    <name evidence="1" type="ORF">VJJ08_00765</name>
</gene>
<dbReference type="NCBIfam" id="TIGR04131">
    <property type="entry name" value="Bac_Flav_CTERM"/>
    <property type="match status" value="1"/>
</dbReference>
<evidence type="ECO:0000313" key="1">
    <source>
        <dbReference type="EMBL" id="MEB3073830.1"/>
    </source>
</evidence>
<proteinExistence type="predicted"/>
<keyword evidence="2" id="KW-1185">Reference proteome</keyword>
<organism evidence="1 2">
    <name type="scientific">Capnocytophaga gingivalis</name>
    <dbReference type="NCBI Taxonomy" id="1017"/>
    <lineage>
        <taxon>Bacteria</taxon>
        <taxon>Pseudomonadati</taxon>
        <taxon>Bacteroidota</taxon>
        <taxon>Flavobacteriia</taxon>
        <taxon>Flavobacteriales</taxon>
        <taxon>Flavobacteriaceae</taxon>
        <taxon>Capnocytophaga</taxon>
    </lineage>
</organism>
<name>A0ABU5Z4H5_9FLAO</name>
<comment type="caution">
    <text evidence="1">The sequence shown here is derived from an EMBL/GenBank/DDBJ whole genome shotgun (WGS) entry which is preliminary data.</text>
</comment>